<evidence type="ECO:0000313" key="3">
    <source>
        <dbReference type="Proteomes" id="UP001558713"/>
    </source>
</evidence>
<dbReference type="PANTHER" id="PTHR43383">
    <property type="entry name" value="NODULIN 6"/>
    <property type="match status" value="1"/>
</dbReference>
<protein>
    <submittedName>
        <fullName evidence="2">Retrovirus-related Pol polyprotein from transposon RE2</fullName>
    </submittedName>
</protein>
<dbReference type="AlphaFoldDB" id="A0ABD0Z0N0"/>
<accession>A0ABD0Z0N0</accession>
<dbReference type="Proteomes" id="UP001558713">
    <property type="component" value="Unassembled WGS sequence"/>
</dbReference>
<comment type="caution">
    <text evidence="2">The sequence shown here is derived from an EMBL/GenBank/DDBJ whole genome shotgun (WGS) entry which is preliminary data.</text>
</comment>
<dbReference type="PANTHER" id="PTHR43383:SF2">
    <property type="entry name" value="AMIDOHYDROLASE 2 FAMILY PROTEIN"/>
    <property type="match status" value="1"/>
</dbReference>
<proteinExistence type="predicted"/>
<name>A0ABD0Z0N0_CARAN</name>
<keyword evidence="3" id="KW-1185">Reference proteome</keyword>
<evidence type="ECO:0000313" key="2">
    <source>
        <dbReference type="EMBL" id="KAL1188263.1"/>
    </source>
</evidence>
<dbReference type="SUPFAM" id="SSF56672">
    <property type="entry name" value="DNA/RNA polymerases"/>
    <property type="match status" value="1"/>
</dbReference>
<reference evidence="2 3" key="1">
    <citation type="submission" date="2024-04" db="EMBL/GenBank/DDBJ databases">
        <title>Genome assembly C_amara_ONT_v2.</title>
        <authorList>
            <person name="Yant L."/>
            <person name="Moore C."/>
            <person name="Slenker M."/>
        </authorList>
    </citation>
    <scope>NUCLEOTIDE SEQUENCE [LARGE SCALE GENOMIC DNA]</scope>
    <source>
        <tissue evidence="2">Leaf</tissue>
    </source>
</reference>
<gene>
    <name evidence="2" type="ORF">V5N11_013474</name>
</gene>
<evidence type="ECO:0000259" key="1">
    <source>
        <dbReference type="Pfam" id="PF07727"/>
    </source>
</evidence>
<feature type="domain" description="Reverse transcriptase Ty1/copia-type" evidence="1">
    <location>
        <begin position="4"/>
        <end position="151"/>
    </location>
</feature>
<dbReference type="Pfam" id="PF07727">
    <property type="entry name" value="RVT_2"/>
    <property type="match status" value="1"/>
</dbReference>
<organism evidence="2 3">
    <name type="scientific">Cardamine amara subsp. amara</name>
    <dbReference type="NCBI Taxonomy" id="228776"/>
    <lineage>
        <taxon>Eukaryota</taxon>
        <taxon>Viridiplantae</taxon>
        <taxon>Streptophyta</taxon>
        <taxon>Embryophyta</taxon>
        <taxon>Tracheophyta</taxon>
        <taxon>Spermatophyta</taxon>
        <taxon>Magnoliopsida</taxon>
        <taxon>eudicotyledons</taxon>
        <taxon>Gunneridae</taxon>
        <taxon>Pentapetalae</taxon>
        <taxon>rosids</taxon>
        <taxon>malvids</taxon>
        <taxon>Brassicales</taxon>
        <taxon>Brassicaceae</taxon>
        <taxon>Cardamineae</taxon>
        <taxon>Cardamine</taxon>
    </lineage>
</organism>
<sequence>MLGSQGIYTKDGVDYVDTFSPIAKMTTVKTLLSVAAAKEWGIHQLEISNAFLNGDLKEEIYMKLPPGYSMKKGGVLPENAVLRLQKSLYGVKQASRQWYLKFSSTLQGLNFRKSHADHTLFIRKTGKVYIALLVYVDDIVIAGNDDEAIDQI</sequence>
<dbReference type="InterPro" id="IPR043502">
    <property type="entry name" value="DNA/RNA_pol_sf"/>
</dbReference>
<dbReference type="InterPro" id="IPR013103">
    <property type="entry name" value="RVT_2"/>
</dbReference>
<dbReference type="EMBL" id="JBANAX010000929">
    <property type="protein sequence ID" value="KAL1188263.1"/>
    <property type="molecule type" value="Genomic_DNA"/>
</dbReference>